<dbReference type="InterPro" id="IPR050904">
    <property type="entry name" value="Adhesion/Biosynth-related"/>
</dbReference>
<dbReference type="PANTHER" id="PTHR10900:SF77">
    <property type="entry name" value="FI19380P1"/>
    <property type="match status" value="1"/>
</dbReference>
<dbReference type="SMART" id="SM00554">
    <property type="entry name" value="FAS1"/>
    <property type="match status" value="1"/>
</dbReference>
<comment type="caution">
    <text evidence="3">The sequence shown here is derived from an EMBL/GenBank/DDBJ whole genome shotgun (WGS) entry which is preliminary data.</text>
</comment>
<protein>
    <submittedName>
        <fullName evidence="3">Fasciclin domain-containing protein</fullName>
    </submittedName>
</protein>
<evidence type="ECO:0000256" key="1">
    <source>
        <dbReference type="SAM" id="SignalP"/>
    </source>
</evidence>
<accession>A0ABS6V463</accession>
<keyword evidence="1" id="KW-0732">Signal</keyword>
<dbReference type="Proteomes" id="UP000698028">
    <property type="component" value="Unassembled WGS sequence"/>
</dbReference>
<evidence type="ECO:0000259" key="2">
    <source>
        <dbReference type="PROSITE" id="PS50213"/>
    </source>
</evidence>
<dbReference type="InterPro" id="IPR000782">
    <property type="entry name" value="FAS1_domain"/>
</dbReference>
<evidence type="ECO:0000313" key="3">
    <source>
        <dbReference type="EMBL" id="MBW0143873.1"/>
    </source>
</evidence>
<dbReference type="PROSITE" id="PS50213">
    <property type="entry name" value="FAS1"/>
    <property type="match status" value="1"/>
</dbReference>
<dbReference type="EMBL" id="JAHVAH010000001">
    <property type="protein sequence ID" value="MBW0143873.1"/>
    <property type="molecule type" value="Genomic_DNA"/>
</dbReference>
<evidence type="ECO:0000313" key="4">
    <source>
        <dbReference type="Proteomes" id="UP000698028"/>
    </source>
</evidence>
<feature type="signal peptide" evidence="1">
    <location>
        <begin position="1"/>
        <end position="20"/>
    </location>
</feature>
<reference evidence="3 4" key="1">
    <citation type="submission" date="2021-07" db="EMBL/GenBank/DDBJ databases">
        <title>The draft genome sequence of Sphingomicrobium sp. B8.</title>
        <authorList>
            <person name="Mu L."/>
        </authorList>
    </citation>
    <scope>NUCLEOTIDE SEQUENCE [LARGE SCALE GENOMIC DNA]</scope>
    <source>
        <strain evidence="3 4">B8</strain>
    </source>
</reference>
<name>A0ABS6V463_9SPHN</name>
<dbReference type="PANTHER" id="PTHR10900">
    <property type="entry name" value="PERIOSTIN-RELATED"/>
    <property type="match status" value="1"/>
</dbReference>
<feature type="chain" id="PRO_5046937808" evidence="1">
    <location>
        <begin position="21"/>
        <end position="183"/>
    </location>
</feature>
<keyword evidence="4" id="KW-1185">Reference proteome</keyword>
<proteinExistence type="predicted"/>
<gene>
    <name evidence="3" type="ORF">KTQ36_01015</name>
</gene>
<sequence length="183" mass="18207">MNNFANAPLALILAAALPLAACGNEPEGDGTIETAAEDDQSLAGAIGADSTLGKAVEAAGLADVLAGPGPYTVLAPSDEAFAALPEGTLDSLLAEEGKEQLGGILTYHILPGTILGEDIANAIEMGEGSTELPTMGGATLTARMDGETVVLTDAGGNQARVTSTSDGLSNGVVHHLDAVLMPE</sequence>
<feature type="domain" description="FAS1" evidence="2">
    <location>
        <begin position="36"/>
        <end position="180"/>
    </location>
</feature>
<dbReference type="RefSeq" id="WP_218631925.1">
    <property type="nucleotide sequence ID" value="NZ_JAHVAH010000001.1"/>
</dbReference>
<dbReference type="Pfam" id="PF02469">
    <property type="entry name" value="Fasciclin"/>
    <property type="match status" value="1"/>
</dbReference>
<organism evidence="3 4">
    <name type="scientific">Sphingomicrobium clamense</name>
    <dbReference type="NCBI Taxonomy" id="2851013"/>
    <lineage>
        <taxon>Bacteria</taxon>
        <taxon>Pseudomonadati</taxon>
        <taxon>Pseudomonadota</taxon>
        <taxon>Alphaproteobacteria</taxon>
        <taxon>Sphingomonadales</taxon>
        <taxon>Sphingomonadaceae</taxon>
        <taxon>Sphingomicrobium</taxon>
    </lineage>
</organism>